<evidence type="ECO:0000259" key="5">
    <source>
        <dbReference type="Pfam" id="PF00205"/>
    </source>
</evidence>
<protein>
    <submittedName>
        <fullName evidence="8">Benzoylformate decarboxylase</fullName>
    </submittedName>
</protein>
<dbReference type="NCBIfam" id="NF005485">
    <property type="entry name" value="PRK07092.1"/>
    <property type="match status" value="1"/>
</dbReference>
<evidence type="ECO:0000259" key="7">
    <source>
        <dbReference type="Pfam" id="PF02776"/>
    </source>
</evidence>
<gene>
    <name evidence="8" type="ORF">GA0070624_1869</name>
</gene>
<dbReference type="SUPFAM" id="SSF52518">
    <property type="entry name" value="Thiamin diphosphate-binding fold (THDP-binding)"/>
    <property type="match status" value="2"/>
</dbReference>
<dbReference type="GO" id="GO:0050660">
    <property type="term" value="F:flavin adenine dinucleotide binding"/>
    <property type="evidence" value="ECO:0007669"/>
    <property type="project" value="TreeGrafter"/>
</dbReference>
<dbReference type="Pfam" id="PF00205">
    <property type="entry name" value="TPP_enzyme_M"/>
    <property type="match status" value="1"/>
</dbReference>
<name>A0A1C6RRS3_9ACTN</name>
<dbReference type="Gene3D" id="3.40.50.970">
    <property type="match status" value="2"/>
</dbReference>
<evidence type="ECO:0000313" key="8">
    <source>
        <dbReference type="EMBL" id="SCL19912.1"/>
    </source>
</evidence>
<dbReference type="OrthoDB" id="2443624at2"/>
<feature type="compositionally biased region" description="Pro residues" evidence="4">
    <location>
        <begin position="329"/>
        <end position="346"/>
    </location>
</feature>
<dbReference type="SUPFAM" id="SSF52467">
    <property type="entry name" value="DHS-like NAD/FAD-binding domain"/>
    <property type="match status" value="1"/>
</dbReference>
<evidence type="ECO:0000256" key="4">
    <source>
        <dbReference type="SAM" id="MobiDB-lite"/>
    </source>
</evidence>
<evidence type="ECO:0000256" key="1">
    <source>
        <dbReference type="ARBA" id="ARBA00007812"/>
    </source>
</evidence>
<evidence type="ECO:0000259" key="6">
    <source>
        <dbReference type="Pfam" id="PF02775"/>
    </source>
</evidence>
<keyword evidence="2 3" id="KW-0786">Thiamine pyrophosphate</keyword>
<dbReference type="InterPro" id="IPR012000">
    <property type="entry name" value="Thiamin_PyroP_enz_cen_dom"/>
</dbReference>
<dbReference type="InterPro" id="IPR012001">
    <property type="entry name" value="Thiamin_PyroP_enz_TPP-bd_dom"/>
</dbReference>
<dbReference type="RefSeq" id="WP_091338989.1">
    <property type="nucleotide sequence ID" value="NZ_FMHV01000002.1"/>
</dbReference>
<keyword evidence="9" id="KW-1185">Reference proteome</keyword>
<dbReference type="CDD" id="cd02002">
    <property type="entry name" value="TPP_BFDC"/>
    <property type="match status" value="1"/>
</dbReference>
<feature type="domain" description="Thiamine pyrophosphate enzyme central" evidence="5">
    <location>
        <begin position="188"/>
        <end position="322"/>
    </location>
</feature>
<organism evidence="8 9">
    <name type="scientific">Micromonospora rhizosphaerae</name>
    <dbReference type="NCBI Taxonomy" id="568872"/>
    <lineage>
        <taxon>Bacteria</taxon>
        <taxon>Bacillati</taxon>
        <taxon>Actinomycetota</taxon>
        <taxon>Actinomycetes</taxon>
        <taxon>Micromonosporales</taxon>
        <taxon>Micromonosporaceae</taxon>
        <taxon>Micromonospora</taxon>
    </lineage>
</organism>
<dbReference type="PANTHER" id="PTHR18968">
    <property type="entry name" value="THIAMINE PYROPHOSPHATE ENZYMES"/>
    <property type="match status" value="1"/>
</dbReference>
<dbReference type="Pfam" id="PF02776">
    <property type="entry name" value="TPP_enzyme_N"/>
    <property type="match status" value="1"/>
</dbReference>
<dbReference type="GO" id="GO:0030976">
    <property type="term" value="F:thiamine pyrophosphate binding"/>
    <property type="evidence" value="ECO:0007669"/>
    <property type="project" value="InterPro"/>
</dbReference>
<feature type="domain" description="Thiamine pyrophosphate enzyme N-terminal TPP-binding" evidence="7">
    <location>
        <begin position="3"/>
        <end position="103"/>
    </location>
</feature>
<dbReference type="CDD" id="cd07035">
    <property type="entry name" value="TPP_PYR_POX_like"/>
    <property type="match status" value="1"/>
</dbReference>
<feature type="region of interest" description="Disordered" evidence="4">
    <location>
        <begin position="326"/>
        <end position="350"/>
    </location>
</feature>
<dbReference type="STRING" id="568872.GA0070624_1869"/>
<dbReference type="Pfam" id="PF02775">
    <property type="entry name" value="TPP_enzyme_C"/>
    <property type="match status" value="1"/>
</dbReference>
<dbReference type="Gene3D" id="3.40.50.1220">
    <property type="entry name" value="TPP-binding domain"/>
    <property type="match status" value="1"/>
</dbReference>
<dbReference type="InterPro" id="IPR029061">
    <property type="entry name" value="THDP-binding"/>
</dbReference>
<evidence type="ECO:0000256" key="2">
    <source>
        <dbReference type="ARBA" id="ARBA00023052"/>
    </source>
</evidence>
<accession>A0A1C6RRS3</accession>
<dbReference type="InterPro" id="IPR045229">
    <property type="entry name" value="TPP_enz"/>
</dbReference>
<dbReference type="Proteomes" id="UP000199413">
    <property type="component" value="Unassembled WGS sequence"/>
</dbReference>
<evidence type="ECO:0000256" key="3">
    <source>
        <dbReference type="RuleBase" id="RU362132"/>
    </source>
</evidence>
<dbReference type="InterPro" id="IPR029035">
    <property type="entry name" value="DHS-like_NAD/FAD-binding_dom"/>
</dbReference>
<dbReference type="AlphaFoldDB" id="A0A1C6RRS3"/>
<feature type="domain" description="Thiamine pyrophosphate enzyme TPP-binding" evidence="6">
    <location>
        <begin position="381"/>
        <end position="519"/>
    </location>
</feature>
<dbReference type="PANTHER" id="PTHR18968:SF133">
    <property type="entry name" value="BENZOYLFORMATE DECARBOXYLASE"/>
    <property type="match status" value="1"/>
</dbReference>
<dbReference type="GO" id="GO:0000287">
    <property type="term" value="F:magnesium ion binding"/>
    <property type="evidence" value="ECO:0007669"/>
    <property type="project" value="InterPro"/>
</dbReference>
<proteinExistence type="inferred from homology"/>
<comment type="similarity">
    <text evidence="1 3">Belongs to the TPP enzyme family.</text>
</comment>
<dbReference type="GO" id="GO:0003984">
    <property type="term" value="F:acetolactate synthase activity"/>
    <property type="evidence" value="ECO:0007669"/>
    <property type="project" value="TreeGrafter"/>
</dbReference>
<sequence length="531" mass="56559">MATVRETTYDLLRDLGLTTIFGNPGSTEEPFLQNFPADFYYVHALQEASAMAMADGYAQATGRPAHVNLHTAPGTGNSMGNLVTAWHNKTPLIVTAGQQNREMLLIEPRLASVRPAELTQPYVKWSYEPVRPQDIPAALMRAYATAVQPPAGPVFLSLPMDDWDQPADRPPQVRRVATRFAPDPERLRDFVAALAGSRAPALVLGAAVDRAGAWSAAIALAERLAAPVWAAPAPERAAFPEDHPHYRGVLPYAIGPLAEALHGHDTVLVVGAPVFRYYPHVPGDYLPADARLLHITDDPDESARAPVGDSLLGDAGLALAALLELLPPADRPPPPPRPDPQPPEESSPPSADALFAALARHWPGEGVLVQESPSNLAALRRRLRVTRPGSYFTMASGGLGFGLPAAVGIALAERDTGRHRPVVAVVGDGSFHYSVQALWTAAQLRLPLAVVVPVNHQYAILKAFAELKHTPGVPALDLPGLDVTAIARGYGCASAVVDPLDRLGEALDAALAADRPTVLPVPISTELPRIL</sequence>
<dbReference type="InterPro" id="IPR011766">
    <property type="entry name" value="TPP_enzyme_TPP-bd"/>
</dbReference>
<reference evidence="9" key="1">
    <citation type="submission" date="2016-06" db="EMBL/GenBank/DDBJ databases">
        <authorList>
            <person name="Varghese N."/>
            <person name="Submissions Spin"/>
        </authorList>
    </citation>
    <scope>NUCLEOTIDE SEQUENCE [LARGE SCALE GENOMIC DNA]</scope>
    <source>
        <strain evidence="9">DSM 45431</strain>
    </source>
</reference>
<evidence type="ECO:0000313" key="9">
    <source>
        <dbReference type="Proteomes" id="UP000199413"/>
    </source>
</evidence>
<dbReference type="EMBL" id="FMHV01000002">
    <property type="protein sequence ID" value="SCL19912.1"/>
    <property type="molecule type" value="Genomic_DNA"/>
</dbReference>